<sequence length="58" mass="6556">MGPTWDSFASHDFSKVFEFALLMQKRVGPLFVPSSPKANFDATYVVEELFCERAPLEA</sequence>
<gene>
    <name evidence="1" type="ORF">EDB81DRAFT_807618</name>
</gene>
<proteinExistence type="predicted"/>
<dbReference type="AlphaFoldDB" id="A0A9P9ISK3"/>
<evidence type="ECO:0000313" key="1">
    <source>
        <dbReference type="EMBL" id="KAH7130876.1"/>
    </source>
</evidence>
<protein>
    <submittedName>
        <fullName evidence="1">Uncharacterized protein</fullName>
    </submittedName>
</protein>
<comment type="caution">
    <text evidence="1">The sequence shown here is derived from an EMBL/GenBank/DDBJ whole genome shotgun (WGS) entry which is preliminary data.</text>
</comment>
<evidence type="ECO:0000313" key="2">
    <source>
        <dbReference type="Proteomes" id="UP000738349"/>
    </source>
</evidence>
<organism evidence="1 2">
    <name type="scientific">Dactylonectria macrodidyma</name>
    <dbReference type="NCBI Taxonomy" id="307937"/>
    <lineage>
        <taxon>Eukaryota</taxon>
        <taxon>Fungi</taxon>
        <taxon>Dikarya</taxon>
        <taxon>Ascomycota</taxon>
        <taxon>Pezizomycotina</taxon>
        <taxon>Sordariomycetes</taxon>
        <taxon>Hypocreomycetidae</taxon>
        <taxon>Hypocreales</taxon>
        <taxon>Nectriaceae</taxon>
        <taxon>Dactylonectria</taxon>
    </lineage>
</organism>
<dbReference type="EMBL" id="JAGMUV010000017">
    <property type="protein sequence ID" value="KAH7130876.1"/>
    <property type="molecule type" value="Genomic_DNA"/>
</dbReference>
<accession>A0A9P9ISK3</accession>
<reference evidence="1" key="1">
    <citation type="journal article" date="2021" name="Nat. Commun.">
        <title>Genetic determinants of endophytism in the Arabidopsis root mycobiome.</title>
        <authorList>
            <person name="Mesny F."/>
            <person name="Miyauchi S."/>
            <person name="Thiergart T."/>
            <person name="Pickel B."/>
            <person name="Atanasova L."/>
            <person name="Karlsson M."/>
            <person name="Huettel B."/>
            <person name="Barry K.W."/>
            <person name="Haridas S."/>
            <person name="Chen C."/>
            <person name="Bauer D."/>
            <person name="Andreopoulos W."/>
            <person name="Pangilinan J."/>
            <person name="LaButti K."/>
            <person name="Riley R."/>
            <person name="Lipzen A."/>
            <person name="Clum A."/>
            <person name="Drula E."/>
            <person name="Henrissat B."/>
            <person name="Kohler A."/>
            <person name="Grigoriev I.V."/>
            <person name="Martin F.M."/>
            <person name="Hacquard S."/>
        </authorList>
    </citation>
    <scope>NUCLEOTIDE SEQUENCE</scope>
    <source>
        <strain evidence="1">MPI-CAGE-AT-0147</strain>
    </source>
</reference>
<keyword evidence="2" id="KW-1185">Reference proteome</keyword>
<name>A0A9P9ISK3_9HYPO</name>
<dbReference type="OrthoDB" id="5112980at2759"/>
<dbReference type="Proteomes" id="UP000738349">
    <property type="component" value="Unassembled WGS sequence"/>
</dbReference>